<sequence>MAFELEQELKVLLTEDQFKQLLLHWQLDNQQPNIKQHNTYYDTTDSALKEIDAALRLRNFETSSVWTIKHRQNEFQSHEYHQTNPTTLIPKHNIEVGAIYDEQLLRFLSQNAIKIEDLKQTYDIKTSRWLIPVSFGEFALDHSVYSNAEDYELELETTQLIEATTEFKHFIEQFGIQMKQAETKLSRASKYYKLSY</sequence>
<dbReference type="AlphaFoldDB" id="A0A6I2GEN6"/>
<dbReference type="RefSeq" id="WP_153832642.1">
    <property type="nucleotide sequence ID" value="NZ_WJQS01000003.1"/>
</dbReference>
<dbReference type="Proteomes" id="UP000430975">
    <property type="component" value="Unassembled WGS sequence"/>
</dbReference>
<dbReference type="EMBL" id="WJQT01000011">
    <property type="protein sequence ID" value="MRJ47571.1"/>
    <property type="molecule type" value="Genomic_DNA"/>
</dbReference>
<proteinExistence type="predicted"/>
<dbReference type="Pfam" id="PF01928">
    <property type="entry name" value="CYTH"/>
    <property type="match status" value="1"/>
</dbReference>
<evidence type="ECO:0000313" key="3">
    <source>
        <dbReference type="EMBL" id="MRJ47571.1"/>
    </source>
</evidence>
<dbReference type="InterPro" id="IPR023577">
    <property type="entry name" value="CYTH_domain"/>
</dbReference>
<dbReference type="SUPFAM" id="SSF55154">
    <property type="entry name" value="CYTH-like phosphatases"/>
    <property type="match status" value="1"/>
</dbReference>
<name>A0A6I2GEN6_9LACT</name>
<evidence type="ECO:0000313" key="2">
    <source>
        <dbReference type="EMBL" id="MRI85134.1"/>
    </source>
</evidence>
<protein>
    <submittedName>
        <fullName evidence="2">CYTH domain-containing protein</fullName>
    </submittedName>
</protein>
<dbReference type="InterPro" id="IPR033469">
    <property type="entry name" value="CYTH-like_dom_sf"/>
</dbReference>
<keyword evidence="4" id="KW-1185">Reference proteome</keyword>
<dbReference type="Gene3D" id="2.40.320.10">
    <property type="entry name" value="Hypothetical Protein Pfu-838710-001"/>
    <property type="match status" value="1"/>
</dbReference>
<comment type="caution">
    <text evidence="2">The sequence shown here is derived from an EMBL/GenBank/DDBJ whole genome shotgun (WGS) entry which is preliminary data.</text>
</comment>
<reference evidence="3 5" key="1">
    <citation type="submission" date="2019-11" db="EMBL/GenBank/DDBJ databases">
        <title>Characterisation of Fundicoccus ignavus gen. nov. sp. nov., a novel genus of the family Aerococcaceae from bulk tank milk.</title>
        <authorList>
            <person name="Siebert A."/>
            <person name="Huptas C."/>
            <person name="Wenning M."/>
            <person name="Scherer S."/>
            <person name="Doll E.V."/>
        </authorList>
    </citation>
    <scope>NUCLEOTIDE SEQUENCE [LARGE SCALE GENOMIC DNA]</scope>
    <source>
        <strain evidence="3 5">DSM 109652</strain>
    </source>
</reference>
<evidence type="ECO:0000259" key="1">
    <source>
        <dbReference type="PROSITE" id="PS51707"/>
    </source>
</evidence>
<feature type="domain" description="CYTH" evidence="1">
    <location>
        <begin position="4"/>
        <end position="196"/>
    </location>
</feature>
<accession>A0A6I2GEN6</accession>
<evidence type="ECO:0000313" key="4">
    <source>
        <dbReference type="Proteomes" id="UP000430975"/>
    </source>
</evidence>
<dbReference type="Proteomes" id="UP000440066">
    <property type="component" value="Unassembled WGS sequence"/>
</dbReference>
<gene>
    <name evidence="3" type="ORF">GF867_08335</name>
    <name evidence="2" type="ORF">GIY09_04500</name>
</gene>
<organism evidence="2 4">
    <name type="scientific">Fundicoccus ignavus</name>
    <dbReference type="NCBI Taxonomy" id="2664442"/>
    <lineage>
        <taxon>Bacteria</taxon>
        <taxon>Bacillati</taxon>
        <taxon>Bacillota</taxon>
        <taxon>Bacilli</taxon>
        <taxon>Lactobacillales</taxon>
        <taxon>Aerococcaceae</taxon>
        <taxon>Fundicoccus</taxon>
    </lineage>
</organism>
<dbReference type="EMBL" id="WJQS01000003">
    <property type="protein sequence ID" value="MRI85134.1"/>
    <property type="molecule type" value="Genomic_DNA"/>
</dbReference>
<reference evidence="2 4" key="2">
    <citation type="submission" date="2019-11" db="EMBL/GenBank/DDBJ databases">
        <title>Characterisation of Fundicoccus ignavus gen. nov. sp. nov., a novel genus of the family Aerococcaceae isolated from bulk tank milk.</title>
        <authorList>
            <person name="Siebert A."/>
            <person name="Huptas C."/>
            <person name="Wenning M."/>
            <person name="Scherer S."/>
            <person name="Doll E.V."/>
        </authorList>
    </citation>
    <scope>NUCLEOTIDE SEQUENCE [LARGE SCALE GENOMIC DNA]</scope>
    <source>
        <strain evidence="2 4">WS4759</strain>
    </source>
</reference>
<dbReference type="SMART" id="SM01118">
    <property type="entry name" value="CYTH"/>
    <property type="match status" value="1"/>
</dbReference>
<dbReference type="PROSITE" id="PS51707">
    <property type="entry name" value="CYTH"/>
    <property type="match status" value="1"/>
</dbReference>
<evidence type="ECO:0000313" key="5">
    <source>
        <dbReference type="Proteomes" id="UP000440066"/>
    </source>
</evidence>